<dbReference type="Proteomes" id="UP000176294">
    <property type="component" value="Unassembled WGS sequence"/>
</dbReference>
<organism evidence="1 2">
    <name type="scientific">Hymenobacter lapidarius</name>
    <dbReference type="NCBI Taxonomy" id="1908237"/>
    <lineage>
        <taxon>Bacteria</taxon>
        <taxon>Pseudomonadati</taxon>
        <taxon>Bacteroidota</taxon>
        <taxon>Cytophagia</taxon>
        <taxon>Cytophagales</taxon>
        <taxon>Hymenobacteraceae</taxon>
        <taxon>Hymenobacter</taxon>
    </lineage>
</organism>
<comment type="caution">
    <text evidence="1">The sequence shown here is derived from an EMBL/GenBank/DDBJ whole genome shotgun (WGS) entry which is preliminary data.</text>
</comment>
<evidence type="ECO:0000313" key="2">
    <source>
        <dbReference type="Proteomes" id="UP000176294"/>
    </source>
</evidence>
<dbReference type="STRING" id="1908237.BEN47_19335"/>
<sequence length="119" mass="11363">MLSNTVTITAAPTATFSYASAVNCEGAGLVTAALATGATAGTFSSTTGLAINAITGAVDLATSTPGTYTVTNTVAAAGGCAAAMATATFTVIARPARPVLTATYTSTTTTLTASTATGN</sequence>
<evidence type="ECO:0008006" key="3">
    <source>
        <dbReference type="Google" id="ProtNLM"/>
    </source>
</evidence>
<keyword evidence="2" id="KW-1185">Reference proteome</keyword>
<accession>A0A1G1SRC2</accession>
<dbReference type="EMBL" id="MDZB01000168">
    <property type="protein sequence ID" value="OGX81158.1"/>
    <property type="molecule type" value="Genomic_DNA"/>
</dbReference>
<dbReference type="AlphaFoldDB" id="A0A1G1SRC2"/>
<name>A0A1G1SRC2_9BACT</name>
<proteinExistence type="predicted"/>
<dbReference type="RefSeq" id="WP_070730878.1">
    <property type="nucleotide sequence ID" value="NZ_MDZB01000168.1"/>
</dbReference>
<protein>
    <recommendedName>
        <fullName evidence="3">MBG domain-containing protein</fullName>
    </recommendedName>
</protein>
<evidence type="ECO:0000313" key="1">
    <source>
        <dbReference type="EMBL" id="OGX81158.1"/>
    </source>
</evidence>
<gene>
    <name evidence="1" type="ORF">BEN47_19335</name>
</gene>
<reference evidence="1 2" key="1">
    <citation type="submission" date="2016-08" db="EMBL/GenBank/DDBJ databases">
        <title>Hymenobacter coccineus sp. nov., Hymenobacter lapidarius sp. nov. and Hymenobacter glacialis sp. nov., isolated from Antarctic soil.</title>
        <authorList>
            <person name="Sedlacek I."/>
            <person name="Kralova S."/>
            <person name="Kyrova K."/>
            <person name="Maslanova I."/>
            <person name="Stankova E."/>
            <person name="Vrbovska V."/>
            <person name="Nemec M."/>
            <person name="Bartak M."/>
            <person name="Svec P."/>
            <person name="Busse H.-J."/>
            <person name="Pantucek R."/>
        </authorList>
    </citation>
    <scope>NUCLEOTIDE SEQUENCE [LARGE SCALE GENOMIC DNA]</scope>
    <source>
        <strain evidence="1 2">CCM 8643</strain>
    </source>
</reference>